<dbReference type="InterPro" id="IPR044974">
    <property type="entry name" value="Disease_R_plants"/>
</dbReference>
<proteinExistence type="inferred from homology"/>
<feature type="domain" description="NB-ARC" evidence="7">
    <location>
        <begin position="208"/>
        <end position="360"/>
    </location>
</feature>
<dbReference type="Pfam" id="PF23598">
    <property type="entry name" value="LRR_14"/>
    <property type="match status" value="2"/>
</dbReference>
<dbReference type="GO" id="GO:0042742">
    <property type="term" value="P:defense response to bacterium"/>
    <property type="evidence" value="ECO:0007669"/>
    <property type="project" value="UniProtKB-ARBA"/>
</dbReference>
<dbReference type="EMBL" id="CM029044">
    <property type="protein sequence ID" value="KAG2606982.1"/>
    <property type="molecule type" value="Genomic_DNA"/>
</dbReference>
<dbReference type="Proteomes" id="UP000823388">
    <property type="component" value="Chromosome 4N"/>
</dbReference>
<keyword evidence="6" id="KW-0175">Coiled coil</keyword>
<evidence type="ECO:0000256" key="4">
    <source>
        <dbReference type="ARBA" id="ARBA00022741"/>
    </source>
</evidence>
<evidence type="ECO:0000259" key="9">
    <source>
        <dbReference type="Pfam" id="PF23559"/>
    </source>
</evidence>
<dbReference type="InterPro" id="IPR042197">
    <property type="entry name" value="Apaf_helical"/>
</dbReference>
<protein>
    <submittedName>
        <fullName evidence="11">Uncharacterized protein</fullName>
    </submittedName>
</protein>
<feature type="domain" description="Disease resistance R13L4/SHOC-2-like LRR" evidence="10">
    <location>
        <begin position="725"/>
        <end position="971"/>
    </location>
</feature>
<keyword evidence="2" id="KW-0433">Leucine-rich repeat</keyword>
<dbReference type="Gene3D" id="1.10.10.10">
    <property type="entry name" value="Winged helix-like DNA-binding domain superfamily/Winged helix DNA-binding domain"/>
    <property type="match status" value="1"/>
</dbReference>
<comment type="similarity">
    <text evidence="1">Belongs to the disease resistance NB-LRR family.</text>
</comment>
<evidence type="ECO:0000259" key="8">
    <source>
        <dbReference type="Pfam" id="PF18052"/>
    </source>
</evidence>
<dbReference type="Gene3D" id="3.80.10.10">
    <property type="entry name" value="Ribonuclease Inhibitor"/>
    <property type="match status" value="1"/>
</dbReference>
<dbReference type="CDD" id="cd14798">
    <property type="entry name" value="RX-CC_like"/>
    <property type="match status" value="1"/>
</dbReference>
<dbReference type="PRINTS" id="PR00364">
    <property type="entry name" value="DISEASERSIST"/>
</dbReference>
<feature type="domain" description="Disease resistance protein winged helix" evidence="9">
    <location>
        <begin position="446"/>
        <end position="521"/>
    </location>
</feature>
<dbReference type="InterPro" id="IPR032675">
    <property type="entry name" value="LRR_dom_sf"/>
</dbReference>
<dbReference type="GO" id="GO:0009626">
    <property type="term" value="P:plant-type hypersensitive response"/>
    <property type="evidence" value="ECO:0007669"/>
    <property type="project" value="UniProtKB-ARBA"/>
</dbReference>
<dbReference type="Gene3D" id="1.10.8.430">
    <property type="entry name" value="Helical domain of apoptotic protease-activating factors"/>
    <property type="match status" value="1"/>
</dbReference>
<dbReference type="Pfam" id="PF18052">
    <property type="entry name" value="Rx_N"/>
    <property type="match status" value="1"/>
</dbReference>
<dbReference type="Pfam" id="PF00931">
    <property type="entry name" value="NB-ARC"/>
    <property type="match status" value="1"/>
</dbReference>
<comment type="caution">
    <text evidence="11">The sequence shown here is derived from an EMBL/GenBank/DDBJ whole genome shotgun (WGS) entry which is preliminary data.</text>
</comment>
<dbReference type="PANTHER" id="PTHR23155:SF1230">
    <property type="entry name" value="OS09G0517200 PROTEIN"/>
    <property type="match status" value="1"/>
</dbReference>
<evidence type="ECO:0000256" key="2">
    <source>
        <dbReference type="ARBA" id="ARBA00022614"/>
    </source>
</evidence>
<dbReference type="FunFam" id="1.10.10.10:FF:000322">
    <property type="entry name" value="Probable disease resistance protein At1g63360"/>
    <property type="match status" value="1"/>
</dbReference>
<dbReference type="Gene3D" id="3.40.50.300">
    <property type="entry name" value="P-loop containing nucleotide triphosphate hydrolases"/>
    <property type="match status" value="1"/>
</dbReference>
<sequence length="975" mass="109347">MEATALSLAKVTLETLLPVAKNALADEVILLLGVHEEVSFITNELEMMQAFLRAAGADHRASNEVARIWVKQVRDLAYDVEDCLQEYLALDLGSAVGLGCDGLPPWARWLRACTAVPSPGRLRTKHQIAVRIKQVKGRVEEISKRNLRYSIIAQPAGPAAVHDIAIEHQVVDAENFAAGIATEESDLVGRDRHRAELVDHLVSLPVSGEPLQVLALWGMGGVGKTVLARDVLRSPRVRQAFQLRPWVTVPHPLVMDEFIASLASQLEMVEAEPGSLVPLHTKAMRHLRDRKYAMVVDDVLTIAEWEKIKQALPDSSTGSCVVVTTRDEAVAMHCSTSPGHVRQLNYLSHAESFQLLCKKVPLQEGGPLMPMVDPILERCRGLPLAIAAVGKLLATMKTPAEWNKLHDHLGSELKGNPRLEEITNVLTSSYEGLPYHLKSCFLYLSIFPKYRELRQTRVSWRWMAEGLVRPESSSGMDPEDIGENYFNQLISRSMIQPATTWVNLHDRINTAQVHDMMREIILAKATEENQLFILNARLPSRLPREKIRHLVLTSDDYCRWPARSDTTAILDGIRNMWQVRSLTVNGECPPRLIIPSKMKMLRVLDLEDSTNATDEHLSGIGELLQLKYLGLRKTGITKLPESLGRLKFLRSLDVRGTKVTTIPQGVTKLERLRHLMAGNGMLHDDDNTISSLPSRPCFSWRAMSSISARKLARKLTVSSSIGKHSGVWLPDGFGRLKSMHNLGTVDVGNDGQRILKDISKLAGLTNLEITELTDRDGPEFCNMIHELVSLRDLEVRSRSGRSRSLHCLNMIESPPPHLITLRLCGHLGRLPSWIGHLQDITKIKLLATELEQDAIEMLGDLPNLTGLHLWRMSYIGRELRFGTGKFPKLKLMDINRLEDLVSLVIEGASTPQLEWLWLKQCCRLSDDENGIVGVPLLHRLRELQIMFCGDKPNKLVDLLQKQLGDHQNRPLFECF</sequence>
<keyword evidence="4" id="KW-0547">Nucleotide-binding</keyword>
<evidence type="ECO:0000259" key="10">
    <source>
        <dbReference type="Pfam" id="PF23598"/>
    </source>
</evidence>
<feature type="domain" description="Disease resistance N-terminal" evidence="8">
    <location>
        <begin position="13"/>
        <end position="89"/>
    </location>
</feature>
<evidence type="ECO:0000256" key="1">
    <source>
        <dbReference type="ARBA" id="ARBA00008894"/>
    </source>
</evidence>
<feature type="domain" description="Disease resistance R13L4/SHOC-2-like LRR" evidence="10">
    <location>
        <begin position="578"/>
        <end position="681"/>
    </location>
</feature>
<dbReference type="InterPro" id="IPR055414">
    <property type="entry name" value="LRR_R13L4/SHOC2-like"/>
</dbReference>
<dbReference type="GO" id="GO:0002758">
    <property type="term" value="P:innate immune response-activating signaling pathway"/>
    <property type="evidence" value="ECO:0007669"/>
    <property type="project" value="UniProtKB-ARBA"/>
</dbReference>
<dbReference type="Pfam" id="PF23559">
    <property type="entry name" value="WHD_DRP"/>
    <property type="match status" value="1"/>
</dbReference>
<evidence type="ECO:0000313" key="11">
    <source>
        <dbReference type="EMBL" id="KAG2606982.1"/>
    </source>
</evidence>
<dbReference type="InterPro" id="IPR058922">
    <property type="entry name" value="WHD_DRP"/>
</dbReference>
<dbReference type="GO" id="GO:0043531">
    <property type="term" value="F:ADP binding"/>
    <property type="evidence" value="ECO:0007669"/>
    <property type="project" value="InterPro"/>
</dbReference>
<dbReference type="InterPro" id="IPR038005">
    <property type="entry name" value="RX-like_CC"/>
</dbReference>
<gene>
    <name evidence="11" type="ORF">PVAP13_4NG266700</name>
</gene>
<organism evidence="11 12">
    <name type="scientific">Panicum virgatum</name>
    <name type="common">Blackwell switchgrass</name>
    <dbReference type="NCBI Taxonomy" id="38727"/>
    <lineage>
        <taxon>Eukaryota</taxon>
        <taxon>Viridiplantae</taxon>
        <taxon>Streptophyta</taxon>
        <taxon>Embryophyta</taxon>
        <taxon>Tracheophyta</taxon>
        <taxon>Spermatophyta</taxon>
        <taxon>Magnoliopsida</taxon>
        <taxon>Liliopsida</taxon>
        <taxon>Poales</taxon>
        <taxon>Poaceae</taxon>
        <taxon>PACMAD clade</taxon>
        <taxon>Panicoideae</taxon>
        <taxon>Panicodae</taxon>
        <taxon>Paniceae</taxon>
        <taxon>Panicinae</taxon>
        <taxon>Panicum</taxon>
        <taxon>Panicum sect. Hiantes</taxon>
    </lineage>
</organism>
<dbReference type="InterPro" id="IPR027417">
    <property type="entry name" value="P-loop_NTPase"/>
</dbReference>
<evidence type="ECO:0000256" key="5">
    <source>
        <dbReference type="ARBA" id="ARBA00022821"/>
    </source>
</evidence>
<dbReference type="Gene3D" id="1.20.5.4130">
    <property type="match status" value="1"/>
</dbReference>
<keyword evidence="12" id="KW-1185">Reference proteome</keyword>
<keyword evidence="3" id="KW-0677">Repeat</keyword>
<reference evidence="11" key="1">
    <citation type="submission" date="2020-05" db="EMBL/GenBank/DDBJ databases">
        <title>WGS assembly of Panicum virgatum.</title>
        <authorList>
            <person name="Lovell J.T."/>
            <person name="Jenkins J."/>
            <person name="Shu S."/>
            <person name="Juenger T.E."/>
            <person name="Schmutz J."/>
        </authorList>
    </citation>
    <scope>NUCLEOTIDE SEQUENCE</scope>
    <source>
        <strain evidence="11">AP13</strain>
    </source>
</reference>
<evidence type="ECO:0000256" key="6">
    <source>
        <dbReference type="ARBA" id="ARBA00023054"/>
    </source>
</evidence>
<dbReference type="SUPFAM" id="SSF52058">
    <property type="entry name" value="L domain-like"/>
    <property type="match status" value="1"/>
</dbReference>
<evidence type="ECO:0000313" key="12">
    <source>
        <dbReference type="Proteomes" id="UP000823388"/>
    </source>
</evidence>
<dbReference type="PANTHER" id="PTHR23155">
    <property type="entry name" value="DISEASE RESISTANCE PROTEIN RP"/>
    <property type="match status" value="1"/>
</dbReference>
<evidence type="ECO:0000256" key="3">
    <source>
        <dbReference type="ARBA" id="ARBA00022737"/>
    </source>
</evidence>
<dbReference type="SUPFAM" id="SSF52540">
    <property type="entry name" value="P-loop containing nucleoside triphosphate hydrolases"/>
    <property type="match status" value="1"/>
</dbReference>
<dbReference type="InterPro" id="IPR002182">
    <property type="entry name" value="NB-ARC"/>
</dbReference>
<dbReference type="InterPro" id="IPR036388">
    <property type="entry name" value="WH-like_DNA-bd_sf"/>
</dbReference>
<accession>A0A8T0T5K0</accession>
<evidence type="ECO:0000259" key="7">
    <source>
        <dbReference type="Pfam" id="PF00931"/>
    </source>
</evidence>
<name>A0A8T0T5K0_PANVG</name>
<keyword evidence="5" id="KW-0611">Plant defense</keyword>
<dbReference type="InterPro" id="IPR041118">
    <property type="entry name" value="Rx_N"/>
</dbReference>
<dbReference type="AlphaFoldDB" id="A0A8T0T5K0"/>